<proteinExistence type="predicted"/>
<dbReference type="SMART" id="SM00028">
    <property type="entry name" value="TPR"/>
    <property type="match status" value="3"/>
</dbReference>
<name>A0A7L4ZZW0_9BACT</name>
<dbReference type="PANTHER" id="PTHR41523:SF8">
    <property type="entry name" value="ETHYLENE RESPONSE SENSOR PROTEIN"/>
    <property type="match status" value="1"/>
</dbReference>
<evidence type="ECO:0000313" key="9">
    <source>
        <dbReference type="Proteomes" id="UP000326380"/>
    </source>
</evidence>
<dbReference type="SUPFAM" id="SSF48452">
    <property type="entry name" value="TPR-like"/>
    <property type="match status" value="1"/>
</dbReference>
<evidence type="ECO:0000256" key="7">
    <source>
        <dbReference type="ARBA" id="ARBA00022840"/>
    </source>
</evidence>
<comment type="catalytic activity">
    <reaction evidence="1">
        <text>ATP + protein L-histidine = ADP + protein N-phospho-L-histidine.</text>
        <dbReference type="EC" id="2.7.13.3"/>
    </reaction>
</comment>
<organism evidence="8 9">
    <name type="scientific">Hymenobacter busanensis</name>
    <dbReference type="NCBI Taxonomy" id="2607656"/>
    <lineage>
        <taxon>Bacteria</taxon>
        <taxon>Pseudomonadati</taxon>
        <taxon>Bacteroidota</taxon>
        <taxon>Cytophagia</taxon>
        <taxon>Cytophagales</taxon>
        <taxon>Hymenobacteraceae</taxon>
        <taxon>Hymenobacter</taxon>
    </lineage>
</organism>
<evidence type="ECO:0000256" key="1">
    <source>
        <dbReference type="ARBA" id="ARBA00000085"/>
    </source>
</evidence>
<dbReference type="InterPro" id="IPR011102">
    <property type="entry name" value="Sig_transdc_His_kinase_HWE"/>
</dbReference>
<dbReference type="InterPro" id="IPR011495">
    <property type="entry name" value="Sig_transdc_His_kin_sub2_dim/P"/>
</dbReference>
<evidence type="ECO:0000256" key="6">
    <source>
        <dbReference type="ARBA" id="ARBA00022777"/>
    </source>
</evidence>
<dbReference type="AlphaFoldDB" id="A0A7L4ZZW0"/>
<keyword evidence="4" id="KW-0808">Transferase</keyword>
<keyword evidence="7" id="KW-0067">ATP-binding</keyword>
<comment type="caution">
    <text evidence="8">The sequence shown here is derived from an EMBL/GenBank/DDBJ whole genome shotgun (WGS) entry which is preliminary data.</text>
</comment>
<dbReference type="SMART" id="SM00911">
    <property type="entry name" value="HWE_HK"/>
    <property type="match status" value="1"/>
</dbReference>
<dbReference type="InterPro" id="IPR011990">
    <property type="entry name" value="TPR-like_helical_dom_sf"/>
</dbReference>
<evidence type="ECO:0000313" key="8">
    <source>
        <dbReference type="EMBL" id="KAA9331669.1"/>
    </source>
</evidence>
<gene>
    <name evidence="8" type="ORF">F0P96_15670</name>
</gene>
<evidence type="ECO:0000256" key="4">
    <source>
        <dbReference type="ARBA" id="ARBA00022679"/>
    </source>
</evidence>
<protein>
    <recommendedName>
        <fullName evidence="2">histidine kinase</fullName>
        <ecNumber evidence="2">2.7.13.3</ecNumber>
    </recommendedName>
</protein>
<dbReference type="SMART" id="SM00387">
    <property type="entry name" value="HATPase_c"/>
    <property type="match status" value="1"/>
</dbReference>
<keyword evidence="5" id="KW-0547">Nucleotide-binding</keyword>
<dbReference type="RefSeq" id="WP_151079849.1">
    <property type="nucleotide sequence ID" value="NZ_CP047647.1"/>
</dbReference>
<evidence type="ECO:0000256" key="2">
    <source>
        <dbReference type="ARBA" id="ARBA00012438"/>
    </source>
</evidence>
<dbReference type="GO" id="GO:0004673">
    <property type="term" value="F:protein histidine kinase activity"/>
    <property type="evidence" value="ECO:0007669"/>
    <property type="project" value="UniProtKB-EC"/>
</dbReference>
<dbReference type="EC" id="2.7.13.3" evidence="2"/>
<dbReference type="Pfam" id="PF02518">
    <property type="entry name" value="HATPase_c"/>
    <property type="match status" value="1"/>
</dbReference>
<dbReference type="Proteomes" id="UP000326380">
    <property type="component" value="Unassembled WGS sequence"/>
</dbReference>
<reference evidence="8 9" key="1">
    <citation type="submission" date="2019-09" db="EMBL/GenBank/DDBJ databases">
        <title>Genome sequence of Hymenobacter sp. M3.</title>
        <authorList>
            <person name="Srinivasan S."/>
        </authorList>
    </citation>
    <scope>NUCLEOTIDE SEQUENCE [LARGE SCALE GENOMIC DNA]</scope>
    <source>
        <strain evidence="8 9">M3</strain>
    </source>
</reference>
<sequence length="625" mass="69238">MLRVLLLLCVGCLLALSAAARPAATPADTLRLRQLCRLTQEQLLRHNDSAVASSRYIVREARRAGYTYGLAQGYFLLGNGLRNRSEFDSSLYYGQKALTLFDALHLDDGRSAAYNMMAQNYKRMGDAQGVRLLSRRGLRLARLAEAAALRGPHYAQLSWANLSLGIIYRDLGRLDSARPCYLKAMSIARQHPFRPSSLPVSYANYGQLLMDSGESLTGAIGYFRRAIPLYHEQGNRNGLEHAYRNLSWAYRQQGNLPRALATADTALALGRAIGDPHRLCNSLEAAYLAYRAAGRYRQAVELLDEWKERESAFINADVAKAVATVEAAYAIEKKEARIAQLARENAHQVRQLWLLGLGAGALSLLLGLAAWQYRIIRRKNALLRATNRTVSDNNLRITEQAERLTILMKELHHRVKNNLAIVSSLLRLQAKRLTDEGAVQAVREGQQRVEAMALVHQRLYQTADVTTVDMQRYVTDLVESLMTAYGYSPDDLDLTLTVEHPPLDVDRAVPLGLILNELLTNAFKHAYRHVPHPALRVYLGLRAAGELVLEVQDNGPGIETGQWQQTSGSFGRRLITSLAEQLDGRMELRNHAGALFRLVVPAAAPAASVAAAKATSADALRPALP</sequence>
<dbReference type="Gene3D" id="3.30.565.10">
    <property type="entry name" value="Histidine kinase-like ATPase, C-terminal domain"/>
    <property type="match status" value="1"/>
</dbReference>
<evidence type="ECO:0000256" key="3">
    <source>
        <dbReference type="ARBA" id="ARBA00022553"/>
    </source>
</evidence>
<dbReference type="Pfam" id="PF07568">
    <property type="entry name" value="HisKA_2"/>
    <property type="match status" value="1"/>
</dbReference>
<dbReference type="SUPFAM" id="SSF55874">
    <property type="entry name" value="ATPase domain of HSP90 chaperone/DNA topoisomerase II/histidine kinase"/>
    <property type="match status" value="1"/>
</dbReference>
<accession>A0A7L4ZZW0</accession>
<dbReference type="Pfam" id="PF13374">
    <property type="entry name" value="TPR_10"/>
    <property type="match status" value="1"/>
</dbReference>
<dbReference type="PANTHER" id="PTHR41523">
    <property type="entry name" value="TWO-COMPONENT SYSTEM SENSOR PROTEIN"/>
    <property type="match status" value="1"/>
</dbReference>
<dbReference type="EMBL" id="VTWU01000005">
    <property type="protein sequence ID" value="KAA9331669.1"/>
    <property type="molecule type" value="Genomic_DNA"/>
</dbReference>
<dbReference type="Gene3D" id="3.30.450.20">
    <property type="entry name" value="PAS domain"/>
    <property type="match status" value="1"/>
</dbReference>
<dbReference type="InterPro" id="IPR003594">
    <property type="entry name" value="HATPase_dom"/>
</dbReference>
<keyword evidence="3" id="KW-0597">Phosphoprotein</keyword>
<evidence type="ECO:0000256" key="5">
    <source>
        <dbReference type="ARBA" id="ARBA00022741"/>
    </source>
</evidence>
<dbReference type="InterPro" id="IPR005467">
    <property type="entry name" value="His_kinase_dom"/>
</dbReference>
<keyword evidence="9" id="KW-1185">Reference proteome</keyword>
<dbReference type="InterPro" id="IPR036890">
    <property type="entry name" value="HATPase_C_sf"/>
</dbReference>
<dbReference type="InterPro" id="IPR019734">
    <property type="entry name" value="TPR_rpt"/>
</dbReference>
<dbReference type="Pfam" id="PF13181">
    <property type="entry name" value="TPR_8"/>
    <property type="match status" value="1"/>
</dbReference>
<dbReference type="GO" id="GO:0005524">
    <property type="term" value="F:ATP binding"/>
    <property type="evidence" value="ECO:0007669"/>
    <property type="project" value="UniProtKB-KW"/>
</dbReference>
<dbReference type="PROSITE" id="PS50109">
    <property type="entry name" value="HIS_KIN"/>
    <property type="match status" value="1"/>
</dbReference>
<keyword evidence="6 8" id="KW-0418">Kinase</keyword>
<dbReference type="Gene3D" id="1.25.40.10">
    <property type="entry name" value="Tetratricopeptide repeat domain"/>
    <property type="match status" value="2"/>
</dbReference>